<protein>
    <recommendedName>
        <fullName evidence="3">Peptidase S9 prolyl oligopeptidase catalytic domain-containing protein</fullName>
    </recommendedName>
</protein>
<accession>A0A964WYR8</accession>
<organism evidence="1 2">
    <name type="scientific">Flagellimonas ochracea</name>
    <dbReference type="NCBI Taxonomy" id="2696472"/>
    <lineage>
        <taxon>Bacteria</taxon>
        <taxon>Pseudomonadati</taxon>
        <taxon>Bacteroidota</taxon>
        <taxon>Flavobacteriia</taxon>
        <taxon>Flavobacteriales</taxon>
        <taxon>Flavobacteriaceae</taxon>
        <taxon>Flagellimonas</taxon>
    </lineage>
</organism>
<sequence length="208" mass="23792">MHFIGNEVFVFNSKPVSFSPPFFSAAISPIAGCAKETDLRNAWQIRNISVWVIHGAKDKTININCSYEAVKHIKSNGGSPKFTVYQDVGHDLEEIWGNTLYNDEWYTWMLNQNRKNNLPKYIQPKKSILKEYYGQYSMDGNTLSITMENEHLQVSLGKGRTRKMQAESNTVFSFEKSSFIGLRFIKTVDSVTGFEMLPQTEKKASKIN</sequence>
<name>A0A964WYR8_9FLAO</name>
<dbReference type="AlphaFoldDB" id="A0A964WYR8"/>
<dbReference type="Proteomes" id="UP000667650">
    <property type="component" value="Unassembled WGS sequence"/>
</dbReference>
<proteinExistence type="predicted"/>
<dbReference type="InterPro" id="IPR029058">
    <property type="entry name" value="AB_hydrolase_fold"/>
</dbReference>
<gene>
    <name evidence="1" type="ORF">GTQ34_14360</name>
</gene>
<dbReference type="RefSeq" id="WP_166524511.1">
    <property type="nucleotide sequence ID" value="NZ_JAAABI010000006.1"/>
</dbReference>
<dbReference type="SUPFAM" id="SSF53474">
    <property type="entry name" value="alpha/beta-Hydrolases"/>
    <property type="match status" value="1"/>
</dbReference>
<comment type="caution">
    <text evidence="1">The sequence shown here is derived from an EMBL/GenBank/DDBJ whole genome shotgun (WGS) entry which is preliminary data.</text>
</comment>
<evidence type="ECO:0000313" key="1">
    <source>
        <dbReference type="EMBL" id="NAY93098.1"/>
    </source>
</evidence>
<evidence type="ECO:0000313" key="2">
    <source>
        <dbReference type="Proteomes" id="UP000667650"/>
    </source>
</evidence>
<reference evidence="1" key="1">
    <citation type="submission" date="2020-01" db="EMBL/GenBank/DDBJ databases">
        <title>Muricauda ochracea sp. nov., isolated from a tidal flat of Garorim bay in Korea.</title>
        <authorList>
            <person name="Kim D."/>
            <person name="Yoo Y."/>
            <person name="Kim J.-J."/>
        </authorList>
    </citation>
    <scope>NUCLEOTIDE SEQUENCE</scope>
    <source>
        <strain evidence="1">JGD-17</strain>
    </source>
</reference>
<dbReference type="Gene3D" id="3.40.50.1820">
    <property type="entry name" value="alpha/beta hydrolase"/>
    <property type="match status" value="1"/>
</dbReference>
<evidence type="ECO:0008006" key="3">
    <source>
        <dbReference type="Google" id="ProtNLM"/>
    </source>
</evidence>
<keyword evidence="2" id="KW-1185">Reference proteome</keyword>
<dbReference type="EMBL" id="JAAABI010000006">
    <property type="protein sequence ID" value="NAY93098.1"/>
    <property type="molecule type" value="Genomic_DNA"/>
</dbReference>